<dbReference type="InterPro" id="IPR038969">
    <property type="entry name" value="FEN"/>
</dbReference>
<dbReference type="InterPro" id="IPR036279">
    <property type="entry name" value="5-3_exonuclease_C_sf"/>
</dbReference>
<dbReference type="EMBL" id="KZ666386">
    <property type="protein sequence ID" value="PPR95035.1"/>
    <property type="molecule type" value="Genomic_DNA"/>
</dbReference>
<dbReference type="AlphaFoldDB" id="A0A2P5WVA8"/>
<dbReference type="PANTHER" id="PTHR42646:SF4">
    <property type="entry name" value="5'-3' EXONUCLEASE FAMILY PROTEIN"/>
    <property type="match status" value="1"/>
</dbReference>
<evidence type="ECO:0000256" key="2">
    <source>
        <dbReference type="ARBA" id="ARBA00022801"/>
    </source>
</evidence>
<keyword evidence="1" id="KW-0540">Nuclease</keyword>
<feature type="domain" description="5'-3' exonuclease" evidence="3">
    <location>
        <begin position="89"/>
        <end position="334"/>
    </location>
</feature>
<organism evidence="4 5">
    <name type="scientific">Gossypium barbadense</name>
    <name type="common">Sea Island cotton</name>
    <name type="synonym">Hibiscus barbadensis</name>
    <dbReference type="NCBI Taxonomy" id="3634"/>
    <lineage>
        <taxon>Eukaryota</taxon>
        <taxon>Viridiplantae</taxon>
        <taxon>Streptophyta</taxon>
        <taxon>Embryophyta</taxon>
        <taxon>Tracheophyta</taxon>
        <taxon>Spermatophyta</taxon>
        <taxon>Magnoliopsida</taxon>
        <taxon>eudicotyledons</taxon>
        <taxon>Gunneridae</taxon>
        <taxon>Pentapetalae</taxon>
        <taxon>rosids</taxon>
        <taxon>malvids</taxon>
        <taxon>Malvales</taxon>
        <taxon>Malvaceae</taxon>
        <taxon>Malvoideae</taxon>
        <taxon>Gossypium</taxon>
    </lineage>
</organism>
<keyword evidence="2" id="KW-0378">Hydrolase</keyword>
<evidence type="ECO:0000313" key="5">
    <source>
        <dbReference type="Proteomes" id="UP000239757"/>
    </source>
</evidence>
<dbReference type="InterPro" id="IPR029060">
    <property type="entry name" value="PIN-like_dom_sf"/>
</dbReference>
<gene>
    <name evidence="4" type="ORF">GOBAR_AA25632</name>
</gene>
<dbReference type="SMART" id="SM00475">
    <property type="entry name" value="53EXOc"/>
    <property type="match status" value="1"/>
</dbReference>
<dbReference type="Proteomes" id="UP000239757">
    <property type="component" value="Unassembled WGS sequence"/>
</dbReference>
<dbReference type="GO" id="GO:0033567">
    <property type="term" value="P:DNA replication, Okazaki fragment processing"/>
    <property type="evidence" value="ECO:0007669"/>
    <property type="project" value="InterPro"/>
</dbReference>
<name>A0A2P5WVA8_GOSBA</name>
<dbReference type="PANTHER" id="PTHR42646">
    <property type="entry name" value="FLAP ENDONUCLEASE XNI"/>
    <property type="match status" value="1"/>
</dbReference>
<dbReference type="GO" id="GO:0003677">
    <property type="term" value="F:DNA binding"/>
    <property type="evidence" value="ECO:0007669"/>
    <property type="project" value="InterPro"/>
</dbReference>
<evidence type="ECO:0000313" key="4">
    <source>
        <dbReference type="EMBL" id="PPR95035.1"/>
    </source>
</evidence>
<dbReference type="Pfam" id="PF02739">
    <property type="entry name" value="5_3_exonuc_N"/>
    <property type="match status" value="1"/>
</dbReference>
<evidence type="ECO:0000259" key="3">
    <source>
        <dbReference type="SMART" id="SM00475"/>
    </source>
</evidence>
<dbReference type="InterPro" id="IPR020046">
    <property type="entry name" value="5-3_exonucl_a-hlix_arch_N"/>
</dbReference>
<accession>A0A2P5WVA8</accession>
<dbReference type="InterPro" id="IPR002421">
    <property type="entry name" value="5-3_exonuclease"/>
</dbReference>
<dbReference type="FunFam" id="1.10.150.20:FF:000042">
    <property type="entry name" value="5'-3' exonuclease family protein"/>
    <property type="match status" value="1"/>
</dbReference>
<dbReference type="Pfam" id="PF01367">
    <property type="entry name" value="5_3_exonuc"/>
    <property type="match status" value="1"/>
</dbReference>
<dbReference type="SUPFAM" id="SSF47807">
    <property type="entry name" value="5' to 3' exonuclease, C-terminal subdomain"/>
    <property type="match status" value="1"/>
</dbReference>
<dbReference type="InterPro" id="IPR020045">
    <property type="entry name" value="DNA_polI_H3TH"/>
</dbReference>
<dbReference type="SUPFAM" id="SSF88723">
    <property type="entry name" value="PIN domain-like"/>
    <property type="match status" value="1"/>
</dbReference>
<dbReference type="Gene3D" id="1.10.150.20">
    <property type="entry name" value="5' to 3' exonuclease, C-terminal subdomain"/>
    <property type="match status" value="1"/>
</dbReference>
<dbReference type="GO" id="GO:0008409">
    <property type="term" value="F:5'-3' exonuclease activity"/>
    <property type="evidence" value="ECO:0007669"/>
    <property type="project" value="InterPro"/>
</dbReference>
<dbReference type="Gene3D" id="3.40.50.1010">
    <property type="entry name" value="5'-nuclease"/>
    <property type="match status" value="1"/>
</dbReference>
<evidence type="ECO:0000256" key="1">
    <source>
        <dbReference type="ARBA" id="ARBA00022722"/>
    </source>
</evidence>
<dbReference type="OrthoDB" id="275278at2759"/>
<dbReference type="GO" id="GO:0017108">
    <property type="term" value="F:5'-flap endonuclease activity"/>
    <property type="evidence" value="ECO:0007669"/>
    <property type="project" value="InterPro"/>
</dbReference>
<sequence length="360" mass="40417">MVEVTVAAWISHAPCLTPNSFHSISNGKSRNKTTKVVPTSTKAWKIRTAVAASSCSSSVFGSFNQTVGGQVLREGECLEKYKKEGKGKNRVFFLDVNPLCYAGNKPSLQSFGHWVSLFFSQVCLTDPVIARIGGNSFHNQQFQKNMSGVKLGDHSSSSWMFLENAMCVLKVEGNEADDVVATLVEQVLERGYHVVIASPDKDFKQLISENVQIVMPLVELKRWSFYTLKHYMAQYNCDPQSDLSLRCILGDEVDGVPGIQHLVPGFGRRTALKLLKKHGSLENLLNAASVRTVGRQYAQEALTKYADYLRRNYEVLALRRDVDVHLQEEWLLERDTSNDANVLSNFFRLLEETNKSTRES</sequence>
<protein>
    <recommendedName>
        <fullName evidence="3">5'-3' exonuclease domain-containing protein</fullName>
    </recommendedName>
</protein>
<reference evidence="4 5" key="1">
    <citation type="submission" date="2015-01" db="EMBL/GenBank/DDBJ databases">
        <title>Genome of allotetraploid Gossypium barbadense reveals genomic plasticity and fiber elongation in cotton evolution.</title>
        <authorList>
            <person name="Chen X."/>
            <person name="Liu X."/>
            <person name="Zhao B."/>
            <person name="Zheng H."/>
            <person name="Hu Y."/>
            <person name="Lu G."/>
            <person name="Yang C."/>
            <person name="Chen J."/>
            <person name="Shan C."/>
            <person name="Zhang L."/>
            <person name="Zhou Y."/>
            <person name="Wang L."/>
            <person name="Guo W."/>
            <person name="Bai Y."/>
            <person name="Ruan J."/>
            <person name="Shangguan X."/>
            <person name="Mao Y."/>
            <person name="Jiang J."/>
            <person name="Zhu Y."/>
            <person name="Lei J."/>
            <person name="Kang H."/>
            <person name="Chen S."/>
            <person name="He X."/>
            <person name="Wang R."/>
            <person name="Wang Y."/>
            <person name="Chen J."/>
            <person name="Wang L."/>
            <person name="Yu S."/>
            <person name="Wang B."/>
            <person name="Wei J."/>
            <person name="Song S."/>
            <person name="Lu X."/>
            <person name="Gao Z."/>
            <person name="Gu W."/>
            <person name="Deng X."/>
            <person name="Ma D."/>
            <person name="Wang S."/>
            <person name="Liang W."/>
            <person name="Fang L."/>
            <person name="Cai C."/>
            <person name="Zhu X."/>
            <person name="Zhou B."/>
            <person name="Zhang Y."/>
            <person name="Chen Z."/>
            <person name="Xu S."/>
            <person name="Zhu R."/>
            <person name="Wang S."/>
            <person name="Zhang T."/>
            <person name="Zhao G."/>
        </authorList>
    </citation>
    <scope>NUCLEOTIDE SEQUENCE [LARGE SCALE GENOMIC DNA]</scope>
    <source>
        <strain evidence="5">cv. Xinhai21</strain>
        <tissue evidence="4">Leaf</tissue>
    </source>
</reference>
<dbReference type="CDD" id="cd09898">
    <property type="entry name" value="H3TH_53EXO"/>
    <property type="match status" value="1"/>
</dbReference>
<proteinExistence type="predicted"/>